<dbReference type="PANTHER" id="PTHR40446:SF2">
    <property type="entry name" value="N-ACETYLGLUCOSAMINE-1-PHOSPHODIESTER ALPHA-N-ACETYLGLUCOSAMINIDASE"/>
    <property type="match status" value="1"/>
</dbReference>
<proteinExistence type="predicted"/>
<feature type="domain" description="Phosphodiester glycosidase" evidence="1">
    <location>
        <begin position="257"/>
        <end position="406"/>
    </location>
</feature>
<organism evidence="2 3">
    <name type="scientific">Barnesiella intestinihominis YIT 11860</name>
    <dbReference type="NCBI Taxonomy" id="742726"/>
    <lineage>
        <taxon>Bacteria</taxon>
        <taxon>Pseudomonadati</taxon>
        <taxon>Bacteroidota</taxon>
        <taxon>Bacteroidia</taxon>
        <taxon>Bacteroidales</taxon>
        <taxon>Barnesiellaceae</taxon>
        <taxon>Barnesiella</taxon>
    </lineage>
</organism>
<reference evidence="2 3" key="1">
    <citation type="submission" date="2012-08" db="EMBL/GenBank/DDBJ databases">
        <title>The Genome Sequence of Barnesiella intestinihominis YIT 11860.</title>
        <authorList>
            <consortium name="The Broad Institute Genome Sequencing Platform"/>
            <person name="Earl A."/>
            <person name="Ward D."/>
            <person name="Feldgarden M."/>
            <person name="Gevers D."/>
            <person name="Morotomi M."/>
            <person name="Walker B."/>
            <person name="Young S.K."/>
            <person name="Zeng Q."/>
            <person name="Gargeya S."/>
            <person name="Fitzgerald M."/>
            <person name="Haas B."/>
            <person name="Abouelleil A."/>
            <person name="Alvarado L."/>
            <person name="Arachchi H.M."/>
            <person name="Berlin A.M."/>
            <person name="Chapman S.B."/>
            <person name="Goldberg J."/>
            <person name="Griggs A."/>
            <person name="Gujja S."/>
            <person name="Hansen M."/>
            <person name="Howarth C."/>
            <person name="Imamovic A."/>
            <person name="Larimer J."/>
            <person name="McCowen C."/>
            <person name="Montmayeur A."/>
            <person name="Murphy C."/>
            <person name="Neiman D."/>
            <person name="Pearson M."/>
            <person name="Priest M."/>
            <person name="Roberts A."/>
            <person name="Saif S."/>
            <person name="Shea T."/>
            <person name="Sisk P."/>
            <person name="Sykes S."/>
            <person name="Wortman J."/>
            <person name="Nusbaum C."/>
            <person name="Birren B."/>
        </authorList>
    </citation>
    <scope>NUCLEOTIDE SEQUENCE [LARGE SCALE GENOMIC DNA]</scope>
    <source>
        <strain evidence="2 3">YIT 11860</strain>
    </source>
</reference>
<dbReference type="Pfam" id="PF09992">
    <property type="entry name" value="NAGPA"/>
    <property type="match status" value="1"/>
</dbReference>
<name>K0XMW4_9BACT</name>
<evidence type="ECO:0000313" key="2">
    <source>
        <dbReference type="EMBL" id="EJZ65180.1"/>
    </source>
</evidence>
<dbReference type="PANTHER" id="PTHR40446">
    <property type="entry name" value="N-ACETYLGLUCOSAMINE-1-PHOSPHODIESTER ALPHA-N-ACETYLGLUCOSAMINIDASE"/>
    <property type="match status" value="1"/>
</dbReference>
<accession>K0XMW4</accession>
<dbReference type="STRING" id="742726.HMPREF9448_00911"/>
<dbReference type="eggNOG" id="COG4632">
    <property type="taxonomic scope" value="Bacteria"/>
</dbReference>
<comment type="caution">
    <text evidence="2">The sequence shown here is derived from an EMBL/GenBank/DDBJ whole genome shotgun (WGS) entry which is preliminary data.</text>
</comment>
<dbReference type="GeneID" id="77848217"/>
<dbReference type="Gene3D" id="2.60.40.1080">
    <property type="match status" value="1"/>
</dbReference>
<sequence length="825" mass="89472">MKLKIYLWLVLWLTVCNSYASVTWKVWNTDYRVDTTFHAKIGPGTTQTSLLLTGPDTTLTVFYLTVDLTDPYVDIRTVCATDHLAGAQTVTQMAESHSVEGESLYFAGINGGFFAMSGTANDGKTSIVGRPHHASVAEGEIYRTSTSAICRHFGITSDKVPYLSNASVDFTGTITTVTDSYEISGVNVNAGNNKIILYTDKMPGQVTQVTGSSFPMYYEVALMPKAGERLVPGKPCKMTVKGAWARGTNMAIPDGGYVISGKGLAGPFIQSLNDGDEVEVNLPMSFDGETVMVEHLTTGNPKILGNGEVLNTEGERADAIEWHPRTSIGYSKDKKKLIMLVCDGRTEISRGVRTRELADLMRYAGADEALNLDGGGSSTLYTSMLGVRNYPSSKGVQRKVGDGVFVVSTAPASSFVGGIDFATPPHVISKGEEYSPTVYGYNAYGLLINTEMSNYTITCDEQIGYVKANGKTFVADGIGLGKIYARTPAGYTCEMEVVVKEDIDNIVFRLDSVVSDCHYEYPVEVSMTKSTGEVVPLNPSVLSWSSSDEHVAFVENGVLKGLQNGMAEICGSISEVSDTLKVKVQEPSKHVLNINDGTPDWLKVSFTTSAGFKNTSVTNSEKEGLQISFLYNSTSAKTISLAGDIPLYSLPDTLRIHINPGEAKVKTFSCTLRLPSKKTVAVDLPIPEANKENICDIAFPDVLGDVFDIANYPLVLSHFTLGMDINTLGQNYRIDIPAVELVYNYYNENASDVQTVEGKFLDLSVSGRTILLGKAVDRVELYNVSGCLVSLTENSNHISAPGIGMYIVRIVTDGKVFSQKIWINR</sequence>
<evidence type="ECO:0000313" key="3">
    <source>
        <dbReference type="Proteomes" id="UP000006044"/>
    </source>
</evidence>
<dbReference type="RefSeq" id="WP_008861404.1">
    <property type="nucleotide sequence ID" value="NZ_JH815203.1"/>
</dbReference>
<dbReference type="OrthoDB" id="9809781at2"/>
<dbReference type="EMBL" id="ADLE01000007">
    <property type="protein sequence ID" value="EJZ65180.1"/>
    <property type="molecule type" value="Genomic_DNA"/>
</dbReference>
<gene>
    <name evidence="2" type="ORF">HMPREF9448_00911</name>
</gene>
<protein>
    <submittedName>
        <fullName evidence="2">Por secretion system C-terminal sorting domain-containing protein</fullName>
    </submittedName>
</protein>
<dbReference type="InterPro" id="IPR018711">
    <property type="entry name" value="NAGPA"/>
</dbReference>
<dbReference type="HOGENOM" id="CLU_018475_0_0_10"/>
<dbReference type="AlphaFoldDB" id="K0XMW4"/>
<evidence type="ECO:0000259" key="1">
    <source>
        <dbReference type="Pfam" id="PF09992"/>
    </source>
</evidence>
<keyword evidence="3" id="KW-1185">Reference proteome</keyword>
<dbReference type="Proteomes" id="UP000006044">
    <property type="component" value="Unassembled WGS sequence"/>
</dbReference>